<dbReference type="InterPro" id="IPR050602">
    <property type="entry name" value="Malonyl-ACP_OMT"/>
</dbReference>
<evidence type="ECO:0000313" key="4">
    <source>
        <dbReference type="Proteomes" id="UP000252174"/>
    </source>
</evidence>
<organism evidence="3 4">
    <name type="scientific">Extensimonas vulgaris</name>
    <dbReference type="NCBI Taxonomy" id="1031594"/>
    <lineage>
        <taxon>Bacteria</taxon>
        <taxon>Pseudomonadati</taxon>
        <taxon>Pseudomonadota</taxon>
        <taxon>Betaproteobacteria</taxon>
        <taxon>Burkholderiales</taxon>
        <taxon>Comamonadaceae</taxon>
        <taxon>Extensimonas</taxon>
    </lineage>
</organism>
<dbReference type="GO" id="GO:0008168">
    <property type="term" value="F:methyltransferase activity"/>
    <property type="evidence" value="ECO:0007669"/>
    <property type="project" value="UniProtKB-KW"/>
</dbReference>
<dbReference type="InterPro" id="IPR029063">
    <property type="entry name" value="SAM-dependent_MTases_sf"/>
</dbReference>
<name>A0A369ANW3_9BURK</name>
<dbReference type="GO" id="GO:0032259">
    <property type="term" value="P:methylation"/>
    <property type="evidence" value="ECO:0007669"/>
    <property type="project" value="UniProtKB-KW"/>
</dbReference>
<dbReference type="PANTHER" id="PTHR13090:SF1">
    <property type="entry name" value="ARGININE-HYDROXYLASE NDUFAF5, MITOCHONDRIAL"/>
    <property type="match status" value="1"/>
</dbReference>
<dbReference type="EMBL" id="QPJU01000002">
    <property type="protein sequence ID" value="RCX11062.1"/>
    <property type="molecule type" value="Genomic_DNA"/>
</dbReference>
<proteinExistence type="predicted"/>
<sequence length="310" mass="34928">MADTDHSPLIDPLAAARWHATAPAKAPWLHEEVARRMQERLQWMRAAPATWCHWEPVRGGLQAHALISQRYPHAECVVVETVPGHAAVAREALAQPWWRPLRWRAPKTRFALPAPGSVQMLWSNMALHMQADPQALLAQWLQALAVDGYVMFSCLGPDTLHELRMLYAELGWPPPSHAFTDMHDWGDMLIAAGFAEPVMDMERITLTFATPERLLQELAELGRNLHPQRFAALRGRRWRERLCAVLAQKLADSRHGGQLALSFEIIYGHALKPAPRVRMQPQSHISLQDMRALLGAGPPVKSRVNSLSMI</sequence>
<gene>
    <name evidence="3" type="ORF">DFR45_102465</name>
</gene>
<comment type="caution">
    <text evidence="3">The sequence shown here is derived from an EMBL/GenBank/DDBJ whole genome shotgun (WGS) entry which is preliminary data.</text>
</comment>
<evidence type="ECO:0000313" key="3">
    <source>
        <dbReference type="EMBL" id="RCX11062.1"/>
    </source>
</evidence>
<accession>A0A369ANW3</accession>
<keyword evidence="1 3" id="KW-0489">Methyltransferase</keyword>
<dbReference type="RefSeq" id="WP_114482616.1">
    <property type="nucleotide sequence ID" value="NZ_QPJU01000002.1"/>
</dbReference>
<reference evidence="3 4" key="1">
    <citation type="submission" date="2018-07" db="EMBL/GenBank/DDBJ databases">
        <title>Genomic Encyclopedia of Type Strains, Phase IV (KMG-IV): sequencing the most valuable type-strain genomes for metagenomic binning, comparative biology and taxonomic classification.</title>
        <authorList>
            <person name="Goeker M."/>
        </authorList>
    </citation>
    <scope>NUCLEOTIDE SEQUENCE [LARGE SCALE GENOMIC DNA]</scope>
    <source>
        <strain evidence="3 4">DSM 100911</strain>
    </source>
</reference>
<dbReference type="OrthoDB" id="9760689at2"/>
<dbReference type="Gene3D" id="3.40.50.150">
    <property type="entry name" value="Vaccinia Virus protein VP39"/>
    <property type="match status" value="1"/>
</dbReference>
<evidence type="ECO:0000256" key="1">
    <source>
        <dbReference type="ARBA" id="ARBA00022603"/>
    </source>
</evidence>
<dbReference type="Proteomes" id="UP000252174">
    <property type="component" value="Unassembled WGS sequence"/>
</dbReference>
<evidence type="ECO:0000256" key="2">
    <source>
        <dbReference type="ARBA" id="ARBA00022679"/>
    </source>
</evidence>
<keyword evidence="2 3" id="KW-0808">Transferase</keyword>
<dbReference type="SUPFAM" id="SSF53335">
    <property type="entry name" value="S-adenosyl-L-methionine-dependent methyltransferases"/>
    <property type="match status" value="1"/>
</dbReference>
<keyword evidence="4" id="KW-1185">Reference proteome</keyword>
<protein>
    <submittedName>
        <fullName evidence="3">Malonyl-CoA O-methyltransferase</fullName>
    </submittedName>
</protein>
<dbReference type="AlphaFoldDB" id="A0A369ANW3"/>
<dbReference type="PANTHER" id="PTHR13090">
    <property type="entry name" value="ARGININE-HYDROXYLASE NDUFAF5, MITOCHONDRIAL"/>
    <property type="match status" value="1"/>
</dbReference>